<accession>A0A263D015</accession>
<dbReference type="PANTHER" id="PTHR43072">
    <property type="entry name" value="N-ACETYLTRANSFERASE"/>
    <property type="match status" value="1"/>
</dbReference>
<evidence type="ECO:0000256" key="2">
    <source>
        <dbReference type="ARBA" id="ARBA00004978"/>
    </source>
</evidence>
<dbReference type="UniPathway" id="UPA00067">
    <property type="reaction ID" value="UER00122"/>
</dbReference>
<evidence type="ECO:0000256" key="4">
    <source>
        <dbReference type="ARBA" id="ARBA00012355"/>
    </source>
</evidence>
<comment type="pathway">
    <text evidence="2 9">Amine and polyamine biosynthesis; ectoine biosynthesis; L-ectoine from L-aspartate 4-semialdehyde: step 2/3.</text>
</comment>
<dbReference type="GO" id="GO:0033816">
    <property type="term" value="F:diaminobutyrate acetyltransferase activity"/>
    <property type="evidence" value="ECO:0007669"/>
    <property type="project" value="UniProtKB-EC"/>
</dbReference>
<dbReference type="Proteomes" id="UP000242444">
    <property type="component" value="Unassembled WGS sequence"/>
</dbReference>
<dbReference type="GO" id="GO:0019491">
    <property type="term" value="P:ectoine biosynthetic process"/>
    <property type="evidence" value="ECO:0007669"/>
    <property type="project" value="UniProtKB-UniPathway"/>
</dbReference>
<comment type="function">
    <text evidence="1 9">Catalyzes the acetylation of L-2,4-diaminobutyrate (DABA) to gamma-N-acetyl-alpha,gamma-diaminobutyric acid (ADABA) with acetyl coenzyme A.</text>
</comment>
<dbReference type="CDD" id="cd04301">
    <property type="entry name" value="NAT_SF"/>
    <property type="match status" value="1"/>
</dbReference>
<feature type="domain" description="N-acetyltransferase" evidence="11">
    <location>
        <begin position="19"/>
        <end position="160"/>
    </location>
</feature>
<dbReference type="SUPFAM" id="SSF55729">
    <property type="entry name" value="Acyl-CoA N-acyltransferases (Nat)"/>
    <property type="match status" value="1"/>
</dbReference>
<evidence type="ECO:0000313" key="12">
    <source>
        <dbReference type="EMBL" id="OZM70977.1"/>
    </source>
</evidence>
<evidence type="ECO:0000256" key="10">
    <source>
        <dbReference type="SAM" id="MobiDB-lite"/>
    </source>
</evidence>
<evidence type="ECO:0000256" key="6">
    <source>
        <dbReference type="ARBA" id="ARBA00022679"/>
    </source>
</evidence>
<dbReference type="RefSeq" id="WP_094864915.1">
    <property type="nucleotide sequence ID" value="NZ_NKYE01000016.1"/>
</dbReference>
<evidence type="ECO:0000313" key="13">
    <source>
        <dbReference type="Proteomes" id="UP000242444"/>
    </source>
</evidence>
<feature type="region of interest" description="Disordered" evidence="10">
    <location>
        <begin position="1"/>
        <end position="22"/>
    </location>
</feature>
<sequence>MSGKHSERANGHSQAAGDVVIDSPTKADGSALWRIARDSQKLDLNSSYAYLMWCHDFSDTSVVARADGEPVGFIIGYRRPSAPESAVVWQVAVDSSQRGRGLAGSLLDAMFSRLVTEGVRYLETTITPDNEASIALFASFAKRWNAELTREDLFAAADFPDGAGHEPENLYRIGPLAAPN</sequence>
<evidence type="ECO:0000256" key="5">
    <source>
        <dbReference type="ARBA" id="ARBA00017935"/>
    </source>
</evidence>
<keyword evidence="7 9" id="KW-0012">Acyltransferase</keyword>
<dbReference type="EMBL" id="NKYE01000016">
    <property type="protein sequence ID" value="OZM70977.1"/>
    <property type="molecule type" value="Genomic_DNA"/>
</dbReference>
<comment type="similarity">
    <text evidence="3 9">Belongs to the acetyltransferase family. EctA subfamily.</text>
</comment>
<keyword evidence="6 9" id="KW-0808">Transferase</keyword>
<evidence type="ECO:0000256" key="7">
    <source>
        <dbReference type="ARBA" id="ARBA00023315"/>
    </source>
</evidence>
<dbReference type="EC" id="2.3.1.178" evidence="4 9"/>
<evidence type="ECO:0000259" key="11">
    <source>
        <dbReference type="PROSITE" id="PS51186"/>
    </source>
</evidence>
<organism evidence="12 13">
    <name type="scientific">Amycolatopsis antarctica</name>
    <dbReference type="NCBI Taxonomy" id="1854586"/>
    <lineage>
        <taxon>Bacteria</taxon>
        <taxon>Bacillati</taxon>
        <taxon>Actinomycetota</taxon>
        <taxon>Actinomycetes</taxon>
        <taxon>Pseudonocardiales</taxon>
        <taxon>Pseudonocardiaceae</taxon>
        <taxon>Amycolatopsis</taxon>
    </lineage>
</organism>
<dbReference type="Pfam" id="PF00583">
    <property type="entry name" value="Acetyltransf_1"/>
    <property type="match status" value="1"/>
</dbReference>
<protein>
    <recommendedName>
        <fullName evidence="5 9">L-2,4-diaminobutyric acid acetyltransferase</fullName>
        <shortName evidence="9">DABA acetyltransferase</shortName>
        <ecNumber evidence="4 9">2.3.1.178</ecNumber>
    </recommendedName>
</protein>
<dbReference type="PANTHER" id="PTHR43072:SF60">
    <property type="entry name" value="L-2,4-DIAMINOBUTYRIC ACID ACETYLTRANSFERASE"/>
    <property type="match status" value="1"/>
</dbReference>
<dbReference type="AlphaFoldDB" id="A0A263D015"/>
<dbReference type="InterPro" id="IPR016181">
    <property type="entry name" value="Acyl_CoA_acyltransferase"/>
</dbReference>
<name>A0A263D015_9PSEU</name>
<evidence type="ECO:0000256" key="1">
    <source>
        <dbReference type="ARBA" id="ARBA00003741"/>
    </source>
</evidence>
<keyword evidence="13" id="KW-1185">Reference proteome</keyword>
<comment type="catalytic activity">
    <reaction evidence="8 9">
        <text>L-2,4-diaminobutanoate + acetyl-CoA = (2S)-4-acetamido-2-aminobutanoate + CoA + H(+)</text>
        <dbReference type="Rhea" id="RHEA:16901"/>
        <dbReference type="ChEBI" id="CHEBI:15378"/>
        <dbReference type="ChEBI" id="CHEBI:57287"/>
        <dbReference type="ChEBI" id="CHEBI:57288"/>
        <dbReference type="ChEBI" id="CHEBI:58761"/>
        <dbReference type="ChEBI" id="CHEBI:58929"/>
        <dbReference type="EC" id="2.3.1.178"/>
    </reaction>
</comment>
<feature type="compositionally biased region" description="Basic and acidic residues" evidence="10">
    <location>
        <begin position="1"/>
        <end position="10"/>
    </location>
</feature>
<reference evidence="12 13" key="1">
    <citation type="submission" date="2017-07" db="EMBL/GenBank/DDBJ databases">
        <title>Amycolatopsis antarcticus sp. nov., isolated from the surface of an Antarcticus brown macroalga.</title>
        <authorList>
            <person name="Wang J."/>
            <person name="Leiva S."/>
            <person name="Huang J."/>
            <person name="Huang Y."/>
        </authorList>
    </citation>
    <scope>NUCLEOTIDE SEQUENCE [LARGE SCALE GENOMIC DNA]</scope>
    <source>
        <strain evidence="12 13">AU-G6</strain>
    </source>
</reference>
<gene>
    <name evidence="9 12" type="primary">ectA</name>
    <name evidence="12" type="ORF">CFN78_22780</name>
</gene>
<evidence type="ECO:0000256" key="8">
    <source>
        <dbReference type="ARBA" id="ARBA00048924"/>
    </source>
</evidence>
<dbReference type="OrthoDB" id="2436196at2"/>
<dbReference type="NCBIfam" id="TIGR02406">
    <property type="entry name" value="ectoine_EctA"/>
    <property type="match status" value="1"/>
</dbReference>
<dbReference type="InterPro" id="IPR012772">
    <property type="entry name" value="Ectoine_EctA"/>
</dbReference>
<evidence type="ECO:0000256" key="9">
    <source>
        <dbReference type="RuleBase" id="RU365045"/>
    </source>
</evidence>
<dbReference type="InParanoid" id="A0A263D015"/>
<proteinExistence type="inferred from homology"/>
<dbReference type="Gene3D" id="3.40.630.30">
    <property type="match status" value="1"/>
</dbReference>
<dbReference type="PROSITE" id="PS51186">
    <property type="entry name" value="GNAT"/>
    <property type="match status" value="1"/>
</dbReference>
<evidence type="ECO:0000256" key="3">
    <source>
        <dbReference type="ARBA" id="ARBA00010712"/>
    </source>
</evidence>
<dbReference type="InterPro" id="IPR000182">
    <property type="entry name" value="GNAT_dom"/>
</dbReference>
<comment type="caution">
    <text evidence="12">The sequence shown here is derived from an EMBL/GenBank/DDBJ whole genome shotgun (WGS) entry which is preliminary data.</text>
</comment>